<dbReference type="Pfam" id="PF13181">
    <property type="entry name" value="TPR_8"/>
    <property type="match status" value="1"/>
</dbReference>
<dbReference type="Proteomes" id="UP000585474">
    <property type="component" value="Unassembled WGS sequence"/>
</dbReference>
<dbReference type="OrthoDB" id="308440at2759"/>
<dbReference type="InterPro" id="IPR019734">
    <property type="entry name" value="TPR_rpt"/>
</dbReference>
<proteinExistence type="predicted"/>
<sequence>MWHYKQGNLFFSMNQPEAAVVAFGRAQELRPDLRSYQEALHSAREAMKAVPQSAKALKLGSDVHASNSGGREKAEKFYESALRLEPGYLGLKAEMEMPYLSLSDISKIGLTILFMLSWLKINPQNEAAKRGLERLEKQMKMPPKEDEENEVEDADGEQIETEVL</sequence>
<name>A0A7J0EFK4_9ERIC</name>
<dbReference type="EMBL" id="BJWL01000003">
    <property type="protein sequence ID" value="GFY85245.1"/>
    <property type="molecule type" value="Genomic_DNA"/>
</dbReference>
<gene>
    <name evidence="2" type="ORF">Acr_03g0020190</name>
</gene>
<evidence type="ECO:0000256" key="1">
    <source>
        <dbReference type="SAM" id="MobiDB-lite"/>
    </source>
</evidence>
<dbReference type="InterPro" id="IPR011990">
    <property type="entry name" value="TPR-like_helical_dom_sf"/>
</dbReference>
<dbReference type="Gene3D" id="1.25.40.10">
    <property type="entry name" value="Tetratricopeptide repeat domain"/>
    <property type="match status" value="1"/>
</dbReference>
<accession>A0A7J0EFK4</accession>
<feature type="compositionally biased region" description="Acidic residues" evidence="1">
    <location>
        <begin position="145"/>
        <end position="164"/>
    </location>
</feature>
<feature type="region of interest" description="Disordered" evidence="1">
    <location>
        <begin position="132"/>
        <end position="164"/>
    </location>
</feature>
<comment type="caution">
    <text evidence="2">The sequence shown here is derived from an EMBL/GenBank/DDBJ whole genome shotgun (WGS) entry which is preliminary data.</text>
</comment>
<evidence type="ECO:0000313" key="2">
    <source>
        <dbReference type="EMBL" id="GFY85245.1"/>
    </source>
</evidence>
<dbReference type="AlphaFoldDB" id="A0A7J0EFK4"/>
<evidence type="ECO:0000313" key="3">
    <source>
        <dbReference type="Proteomes" id="UP000585474"/>
    </source>
</evidence>
<keyword evidence="3" id="KW-1185">Reference proteome</keyword>
<protein>
    <submittedName>
        <fullName evidence="2">Tetratricopeptide repeat (TPR)-containing protein</fullName>
    </submittedName>
</protein>
<reference evidence="2 3" key="1">
    <citation type="submission" date="2019-07" db="EMBL/GenBank/DDBJ databases">
        <title>De Novo Assembly of kiwifruit Actinidia rufa.</title>
        <authorList>
            <person name="Sugita-Konishi S."/>
            <person name="Sato K."/>
            <person name="Mori E."/>
            <person name="Abe Y."/>
            <person name="Kisaki G."/>
            <person name="Hamano K."/>
            <person name="Suezawa K."/>
            <person name="Otani M."/>
            <person name="Fukuda T."/>
            <person name="Manabe T."/>
            <person name="Gomi K."/>
            <person name="Tabuchi M."/>
            <person name="Akimitsu K."/>
            <person name="Kataoka I."/>
        </authorList>
    </citation>
    <scope>NUCLEOTIDE SEQUENCE [LARGE SCALE GENOMIC DNA]</scope>
    <source>
        <strain evidence="3">cv. Fuchu</strain>
    </source>
</reference>
<organism evidence="2 3">
    <name type="scientific">Actinidia rufa</name>
    <dbReference type="NCBI Taxonomy" id="165716"/>
    <lineage>
        <taxon>Eukaryota</taxon>
        <taxon>Viridiplantae</taxon>
        <taxon>Streptophyta</taxon>
        <taxon>Embryophyta</taxon>
        <taxon>Tracheophyta</taxon>
        <taxon>Spermatophyta</taxon>
        <taxon>Magnoliopsida</taxon>
        <taxon>eudicotyledons</taxon>
        <taxon>Gunneridae</taxon>
        <taxon>Pentapetalae</taxon>
        <taxon>asterids</taxon>
        <taxon>Ericales</taxon>
        <taxon>Actinidiaceae</taxon>
        <taxon>Actinidia</taxon>
    </lineage>
</organism>
<dbReference type="SUPFAM" id="SSF48452">
    <property type="entry name" value="TPR-like"/>
    <property type="match status" value="1"/>
</dbReference>
<feature type="compositionally biased region" description="Basic and acidic residues" evidence="1">
    <location>
        <begin position="132"/>
        <end position="144"/>
    </location>
</feature>